<dbReference type="EMBL" id="MGJP01000036">
    <property type="protein sequence ID" value="OGN09418.1"/>
    <property type="molecule type" value="Genomic_DNA"/>
</dbReference>
<feature type="transmembrane region" description="Helical" evidence="1">
    <location>
        <begin position="114"/>
        <end position="138"/>
    </location>
</feature>
<keyword evidence="1" id="KW-0472">Membrane</keyword>
<evidence type="ECO:0000313" key="2">
    <source>
        <dbReference type="EMBL" id="OGN09418.1"/>
    </source>
</evidence>
<organism evidence="2 3">
    <name type="scientific">Candidatus Yanofskybacteria bacterium RIFCSPHIGHO2_02_FULL_41_11</name>
    <dbReference type="NCBI Taxonomy" id="1802675"/>
    <lineage>
        <taxon>Bacteria</taxon>
        <taxon>Candidatus Yanofskyibacteriota</taxon>
    </lineage>
</organism>
<accession>A0A1F8FA09</accession>
<evidence type="ECO:0000256" key="1">
    <source>
        <dbReference type="SAM" id="Phobius"/>
    </source>
</evidence>
<evidence type="ECO:0000313" key="3">
    <source>
        <dbReference type="Proteomes" id="UP000177167"/>
    </source>
</evidence>
<keyword evidence="1" id="KW-1133">Transmembrane helix</keyword>
<protein>
    <submittedName>
        <fullName evidence="2">Uncharacterized protein</fullName>
    </submittedName>
</protein>
<proteinExistence type="predicted"/>
<comment type="caution">
    <text evidence="2">The sequence shown here is derived from an EMBL/GenBank/DDBJ whole genome shotgun (WGS) entry which is preliminary data.</text>
</comment>
<dbReference type="AlphaFoldDB" id="A0A1F8FA09"/>
<sequence>MKKILLISVVVPFLPVFVFAHGGPMMDFDELQTGPEMMEYLEEGTLGDDVHEEMEQLMVRMMSGKMTEDEGVRISEMMDKYPGPYGMMMNRLSRGGSSWQMMSGWNSMMGWGIVWLWVFILSGFVWLAAGILLFVWLFKKIFSKA</sequence>
<dbReference type="Proteomes" id="UP000177167">
    <property type="component" value="Unassembled WGS sequence"/>
</dbReference>
<gene>
    <name evidence="2" type="ORF">A3J46_01280</name>
</gene>
<reference evidence="2 3" key="1">
    <citation type="journal article" date="2016" name="Nat. Commun.">
        <title>Thousands of microbial genomes shed light on interconnected biogeochemical processes in an aquifer system.</title>
        <authorList>
            <person name="Anantharaman K."/>
            <person name="Brown C.T."/>
            <person name="Hug L.A."/>
            <person name="Sharon I."/>
            <person name="Castelle C.J."/>
            <person name="Probst A.J."/>
            <person name="Thomas B.C."/>
            <person name="Singh A."/>
            <person name="Wilkins M.J."/>
            <person name="Karaoz U."/>
            <person name="Brodie E.L."/>
            <person name="Williams K.H."/>
            <person name="Hubbard S.S."/>
            <person name="Banfield J.F."/>
        </authorList>
    </citation>
    <scope>NUCLEOTIDE SEQUENCE [LARGE SCALE GENOMIC DNA]</scope>
</reference>
<keyword evidence="1" id="KW-0812">Transmembrane</keyword>
<name>A0A1F8FA09_9BACT</name>